<dbReference type="PANTHER" id="PTHR11669">
    <property type="entry name" value="REPLICATION FACTOR C / DNA POLYMERASE III GAMMA-TAU SUBUNIT"/>
    <property type="match status" value="1"/>
</dbReference>
<evidence type="ECO:0000313" key="2">
    <source>
        <dbReference type="EMBL" id="MFC5054569.1"/>
    </source>
</evidence>
<keyword evidence="2" id="KW-0548">Nucleotidyltransferase</keyword>
<dbReference type="InterPro" id="IPR027417">
    <property type="entry name" value="P-loop_NTPase"/>
</dbReference>
<dbReference type="EC" id="2.7.7.7" evidence="2"/>
<sequence>MNRGVWGEVVGQPEAVAVLSAAAEAAASIVAGGTPAPGAMTHAWLFTGPPGSGHVDAARSFAAALQCAVTDDRPGCGTCAGCHTTLAGTHADVRVVAPEGLSISVAEMRSLVQVSARRPTSGRWQVVLVTEADRLTEGAANALLKAVEEPPERTVFLLCAPSGHPHDVSVTIRSRCRVVSLGTPRPAAIASALAEEGLSPEVASWAASVCGGHVGRARRLATDEAVRARRESVLRIPLALRRPADVFTCADQLVNAAEADAVSAHEGRDVAEREALETAMGAGGTGKGTAAATRGAKGAIKDLEKRQKSRATRTQRDSLDQALIDLAAFYRDVLVTSSGARAVLNHPDRADDARRAAEAWTPESALRRLEAVLGCRTALERNVKPRIAVEAMLVALQRG</sequence>
<dbReference type="NCBIfam" id="NF005926">
    <property type="entry name" value="PRK07940.1"/>
    <property type="match status" value="1"/>
</dbReference>
<gene>
    <name evidence="2" type="ORF">ACFPFM_12490</name>
</gene>
<dbReference type="InterPro" id="IPR050238">
    <property type="entry name" value="DNA_Rep/Repair_Clamp_Loader"/>
</dbReference>
<reference evidence="3" key="1">
    <citation type="journal article" date="2019" name="Int. J. Syst. Evol. Microbiol.">
        <title>The Global Catalogue of Microorganisms (GCM) 10K type strain sequencing project: providing services to taxonomists for standard genome sequencing and annotation.</title>
        <authorList>
            <consortium name="The Broad Institute Genomics Platform"/>
            <consortium name="The Broad Institute Genome Sequencing Center for Infectious Disease"/>
            <person name="Wu L."/>
            <person name="Ma J."/>
        </authorList>
    </citation>
    <scope>NUCLEOTIDE SEQUENCE [LARGE SCALE GENOMIC DNA]</scope>
    <source>
        <strain evidence="3">KCTC 12848</strain>
    </source>
</reference>
<keyword evidence="3" id="KW-1185">Reference proteome</keyword>
<dbReference type="NCBIfam" id="TIGR00678">
    <property type="entry name" value="holB"/>
    <property type="match status" value="1"/>
</dbReference>
<dbReference type="InterPro" id="IPR004622">
    <property type="entry name" value="DNA_pol_HolB"/>
</dbReference>
<dbReference type="Gene3D" id="3.40.50.300">
    <property type="entry name" value="P-loop containing nucleotide triphosphate hydrolases"/>
    <property type="match status" value="1"/>
</dbReference>
<dbReference type="PANTHER" id="PTHR11669:SF8">
    <property type="entry name" value="DNA POLYMERASE III SUBUNIT DELTA"/>
    <property type="match status" value="1"/>
</dbReference>
<dbReference type="SUPFAM" id="SSF52540">
    <property type="entry name" value="P-loop containing nucleoside triphosphate hydrolases"/>
    <property type="match status" value="1"/>
</dbReference>
<dbReference type="Proteomes" id="UP001595833">
    <property type="component" value="Unassembled WGS sequence"/>
</dbReference>
<comment type="caution">
    <text evidence="2">The sequence shown here is derived from an EMBL/GenBank/DDBJ whole genome shotgun (WGS) entry which is preliminary data.</text>
</comment>
<organism evidence="2 3">
    <name type="scientific">Saccharothrix xinjiangensis</name>
    <dbReference type="NCBI Taxonomy" id="204798"/>
    <lineage>
        <taxon>Bacteria</taxon>
        <taxon>Bacillati</taxon>
        <taxon>Actinomycetota</taxon>
        <taxon>Actinomycetes</taxon>
        <taxon>Pseudonocardiales</taxon>
        <taxon>Pseudonocardiaceae</taxon>
        <taxon>Saccharothrix</taxon>
    </lineage>
</organism>
<feature type="region of interest" description="Disordered" evidence="1">
    <location>
        <begin position="280"/>
        <end position="315"/>
    </location>
</feature>
<dbReference type="Pfam" id="PF13177">
    <property type="entry name" value="DNA_pol3_delta2"/>
    <property type="match status" value="1"/>
</dbReference>
<keyword evidence="2" id="KW-0808">Transferase</keyword>
<dbReference type="EMBL" id="JBHSJB010000011">
    <property type="protein sequence ID" value="MFC5054569.1"/>
    <property type="molecule type" value="Genomic_DNA"/>
</dbReference>
<evidence type="ECO:0000256" key="1">
    <source>
        <dbReference type="SAM" id="MobiDB-lite"/>
    </source>
</evidence>
<dbReference type="GO" id="GO:0003887">
    <property type="term" value="F:DNA-directed DNA polymerase activity"/>
    <property type="evidence" value="ECO:0007669"/>
    <property type="project" value="UniProtKB-EC"/>
</dbReference>
<evidence type="ECO:0000313" key="3">
    <source>
        <dbReference type="Proteomes" id="UP001595833"/>
    </source>
</evidence>
<proteinExistence type="predicted"/>
<protein>
    <submittedName>
        <fullName evidence="2">DNA polymerase III subunit delta</fullName>
        <ecNumber evidence="2">2.7.7.7</ecNumber>
    </submittedName>
</protein>
<accession>A0ABV9XZJ0</accession>
<name>A0ABV9XZJ0_9PSEU</name>
<feature type="compositionally biased region" description="Low complexity" evidence="1">
    <location>
        <begin position="288"/>
        <end position="298"/>
    </location>
</feature>
<dbReference type="RefSeq" id="WP_344034128.1">
    <property type="nucleotide sequence ID" value="NZ_BAAAKE010000001.1"/>
</dbReference>